<proteinExistence type="predicted"/>
<dbReference type="InterPro" id="IPR010502">
    <property type="entry name" value="Carb-bd_dom_fam9"/>
</dbReference>
<keyword evidence="1" id="KW-0732">Signal</keyword>
<dbReference type="EMBL" id="FOZL01000001">
    <property type="protein sequence ID" value="SFS05087.1"/>
    <property type="molecule type" value="Genomic_DNA"/>
</dbReference>
<evidence type="ECO:0000313" key="4">
    <source>
        <dbReference type="Proteomes" id="UP000199024"/>
    </source>
</evidence>
<organism evidence="3 4">
    <name type="scientific">Granulicella pectinivorans</name>
    <dbReference type="NCBI Taxonomy" id="474950"/>
    <lineage>
        <taxon>Bacteria</taxon>
        <taxon>Pseudomonadati</taxon>
        <taxon>Acidobacteriota</taxon>
        <taxon>Terriglobia</taxon>
        <taxon>Terriglobales</taxon>
        <taxon>Acidobacteriaceae</taxon>
        <taxon>Granulicella</taxon>
    </lineage>
</organism>
<sequence length="244" mass="27984">MLILPLLFLALQLPTEANLPAPKAYDCPRATSPVHIDGKLDDAAWTAAPWTTDFMDIQGKELPTPKFRTRAKMLWDDQYLYIAAELEEPNVHAKLTEHDSVIFRDNDFELFLKPLDTDPGYFEFEINALNTSWDLFLNKPYREHGKADNSWDIPGLKTAVSVQGTLNDPSDRDKGWTVEIAIPWTAYASRLPVPAPKTGDTWRVNFSRVEWTPGQPKEDNWVWTPQGLINMHIPTHWGYLHFKP</sequence>
<feature type="chain" id="PRO_5011728391" evidence="1">
    <location>
        <begin position="18"/>
        <end position="244"/>
    </location>
</feature>
<feature type="signal peptide" evidence="1">
    <location>
        <begin position="1"/>
        <end position="17"/>
    </location>
</feature>
<dbReference type="Proteomes" id="UP000199024">
    <property type="component" value="Unassembled WGS sequence"/>
</dbReference>
<dbReference type="SUPFAM" id="SSF49344">
    <property type="entry name" value="CBD9-like"/>
    <property type="match status" value="1"/>
</dbReference>
<reference evidence="3 4" key="1">
    <citation type="submission" date="2016-10" db="EMBL/GenBank/DDBJ databases">
        <authorList>
            <person name="de Groot N.N."/>
        </authorList>
    </citation>
    <scope>NUCLEOTIDE SEQUENCE [LARGE SCALE GENOMIC DNA]</scope>
    <source>
        <strain evidence="3 4">DSM 21001</strain>
    </source>
</reference>
<keyword evidence="4" id="KW-1185">Reference proteome</keyword>
<dbReference type="STRING" id="474950.SAMN05421771_1031"/>
<evidence type="ECO:0000259" key="2">
    <source>
        <dbReference type="Pfam" id="PF06452"/>
    </source>
</evidence>
<evidence type="ECO:0000313" key="3">
    <source>
        <dbReference type="EMBL" id="SFS05087.1"/>
    </source>
</evidence>
<dbReference type="Gene3D" id="2.60.40.1190">
    <property type="match status" value="1"/>
</dbReference>
<feature type="domain" description="Carbohydrate-binding" evidence="2">
    <location>
        <begin position="36"/>
        <end position="190"/>
    </location>
</feature>
<dbReference type="GO" id="GO:0030246">
    <property type="term" value="F:carbohydrate binding"/>
    <property type="evidence" value="ECO:0007669"/>
    <property type="project" value="InterPro"/>
</dbReference>
<dbReference type="PANTHER" id="PTHR35532:SF5">
    <property type="entry name" value="CARBOHYDRATE-BINDING DOMAIN-CONTAINING PROTEIN"/>
    <property type="match status" value="1"/>
</dbReference>
<dbReference type="PANTHER" id="PTHR35532">
    <property type="entry name" value="SIMILAR TO POLYHYDROXYALKANOATE DEPOLYMERASE"/>
    <property type="match status" value="1"/>
</dbReference>
<gene>
    <name evidence="3" type="ORF">SAMN05421771_1031</name>
</gene>
<dbReference type="RefSeq" id="WP_089837223.1">
    <property type="nucleotide sequence ID" value="NZ_FOZL01000001.1"/>
</dbReference>
<dbReference type="GO" id="GO:0004553">
    <property type="term" value="F:hydrolase activity, hydrolyzing O-glycosyl compounds"/>
    <property type="evidence" value="ECO:0007669"/>
    <property type="project" value="InterPro"/>
</dbReference>
<dbReference type="CDD" id="cd09620">
    <property type="entry name" value="CBM9_like_3"/>
    <property type="match status" value="1"/>
</dbReference>
<dbReference type="GO" id="GO:0016052">
    <property type="term" value="P:carbohydrate catabolic process"/>
    <property type="evidence" value="ECO:0007669"/>
    <property type="project" value="InterPro"/>
</dbReference>
<accession>A0A1I6LNJ2</accession>
<name>A0A1I6LNJ2_9BACT</name>
<dbReference type="Pfam" id="PF06452">
    <property type="entry name" value="CBM9_1"/>
    <property type="match status" value="1"/>
</dbReference>
<dbReference type="OrthoDB" id="9786766at2"/>
<evidence type="ECO:0000256" key="1">
    <source>
        <dbReference type="SAM" id="SignalP"/>
    </source>
</evidence>
<dbReference type="AlphaFoldDB" id="A0A1I6LNJ2"/>
<protein>
    <submittedName>
        <fullName evidence="3">Carbohydrate family 9 binding domain-like</fullName>
    </submittedName>
</protein>